<evidence type="ECO:0000259" key="2">
    <source>
        <dbReference type="Pfam" id="PF13676"/>
    </source>
</evidence>
<dbReference type="RefSeq" id="WP_231489139.1">
    <property type="nucleotide sequence ID" value="NZ_BAAAZO010000002.1"/>
</dbReference>
<keyword evidence="4" id="KW-1185">Reference proteome</keyword>
<proteinExistence type="predicted"/>
<evidence type="ECO:0000313" key="4">
    <source>
        <dbReference type="Proteomes" id="UP001501074"/>
    </source>
</evidence>
<feature type="transmembrane region" description="Helical" evidence="1">
    <location>
        <begin position="184"/>
        <end position="204"/>
    </location>
</feature>
<keyword evidence="1" id="KW-1133">Transmembrane helix</keyword>
<evidence type="ECO:0000313" key="3">
    <source>
        <dbReference type="EMBL" id="GAA3601258.1"/>
    </source>
</evidence>
<dbReference type="Gene3D" id="3.40.50.10140">
    <property type="entry name" value="Toll/interleukin-1 receptor homology (TIR) domain"/>
    <property type="match status" value="1"/>
</dbReference>
<keyword evidence="1" id="KW-0472">Membrane</keyword>
<feature type="transmembrane region" description="Helical" evidence="1">
    <location>
        <begin position="317"/>
        <end position="335"/>
    </location>
</feature>
<accession>A0ABP6ZBS5</accession>
<feature type="transmembrane region" description="Helical" evidence="1">
    <location>
        <begin position="404"/>
        <end position="422"/>
    </location>
</feature>
<dbReference type="Proteomes" id="UP001501074">
    <property type="component" value="Unassembled WGS sequence"/>
</dbReference>
<organism evidence="3 4">
    <name type="scientific">Kineosporia mesophila</name>
    <dbReference type="NCBI Taxonomy" id="566012"/>
    <lineage>
        <taxon>Bacteria</taxon>
        <taxon>Bacillati</taxon>
        <taxon>Actinomycetota</taxon>
        <taxon>Actinomycetes</taxon>
        <taxon>Kineosporiales</taxon>
        <taxon>Kineosporiaceae</taxon>
        <taxon>Kineosporia</taxon>
    </lineage>
</organism>
<reference evidence="4" key="1">
    <citation type="journal article" date="2019" name="Int. J. Syst. Evol. Microbiol.">
        <title>The Global Catalogue of Microorganisms (GCM) 10K type strain sequencing project: providing services to taxonomists for standard genome sequencing and annotation.</title>
        <authorList>
            <consortium name="The Broad Institute Genomics Platform"/>
            <consortium name="The Broad Institute Genome Sequencing Center for Infectious Disease"/>
            <person name="Wu L."/>
            <person name="Ma J."/>
        </authorList>
    </citation>
    <scope>NUCLEOTIDE SEQUENCE [LARGE SCALE GENOMIC DNA]</scope>
    <source>
        <strain evidence="4">JCM 16902</strain>
    </source>
</reference>
<dbReference type="InterPro" id="IPR000157">
    <property type="entry name" value="TIR_dom"/>
</dbReference>
<evidence type="ECO:0000256" key="1">
    <source>
        <dbReference type="SAM" id="Phobius"/>
    </source>
</evidence>
<sequence length="432" mass="47485">MARIFITYRSEDPGWSVALDRELSMVFGPEQVFRASRTMQMGESFPERIRLGVTNASVLLAVIGPRWLERREGGLRRIDEPNDWVRREIRLALENGLLIVPVLVDGVRPLSPDELPDDIRAIADRQYIRLSHKEADSDIGLLVDRLRQRVPGLQIQQGTRTRPGVGGKTPVRGSVEQAAPGESVSLWLVLTGLALLLLSLWLPWVNGRRVVERGWDEWELAVLLPRGIFAIVGLSIALVCLLRGRFEAAAMGLVGLAGCVAVIDPIWSWCQYDQYITDRVTIGIGLWTAVLAGLVLLAAVVSWAWQRPSSEVRYSRRATTIVAGGTLILLGQILQMGSNDYWFTTCVGVVVLMVVVAVLAPPRVPESVRIATLSGFTALAVGSLVAATNYIWVQHEYNATLTDSMGRIVLNVVVALGLWVALSRPVPARVPA</sequence>
<dbReference type="SUPFAM" id="SSF52200">
    <property type="entry name" value="Toll/Interleukin receptor TIR domain"/>
    <property type="match status" value="1"/>
</dbReference>
<name>A0ABP6ZBS5_9ACTN</name>
<feature type="domain" description="TIR" evidence="2">
    <location>
        <begin position="4"/>
        <end position="136"/>
    </location>
</feature>
<dbReference type="EMBL" id="BAAAZO010000002">
    <property type="protein sequence ID" value="GAA3601258.1"/>
    <property type="molecule type" value="Genomic_DNA"/>
</dbReference>
<protein>
    <recommendedName>
        <fullName evidence="2">TIR domain-containing protein</fullName>
    </recommendedName>
</protein>
<feature type="transmembrane region" description="Helical" evidence="1">
    <location>
        <begin position="280"/>
        <end position="305"/>
    </location>
</feature>
<dbReference type="InterPro" id="IPR035897">
    <property type="entry name" value="Toll_tir_struct_dom_sf"/>
</dbReference>
<feature type="transmembrane region" description="Helical" evidence="1">
    <location>
        <begin position="224"/>
        <end position="242"/>
    </location>
</feature>
<comment type="caution">
    <text evidence="3">The sequence shown here is derived from an EMBL/GenBank/DDBJ whole genome shotgun (WGS) entry which is preliminary data.</text>
</comment>
<keyword evidence="1" id="KW-0812">Transmembrane</keyword>
<dbReference type="Pfam" id="PF13676">
    <property type="entry name" value="TIR_2"/>
    <property type="match status" value="1"/>
</dbReference>
<feature type="transmembrane region" description="Helical" evidence="1">
    <location>
        <begin position="372"/>
        <end position="392"/>
    </location>
</feature>
<feature type="transmembrane region" description="Helical" evidence="1">
    <location>
        <begin position="341"/>
        <end position="360"/>
    </location>
</feature>
<gene>
    <name evidence="3" type="ORF">GCM10022223_16160</name>
</gene>
<feature type="transmembrane region" description="Helical" evidence="1">
    <location>
        <begin position="249"/>
        <end position="268"/>
    </location>
</feature>